<comment type="subcellular location">
    <subcellularLocation>
        <location evidence="1">Cytoplasm</location>
    </subcellularLocation>
</comment>
<dbReference type="SUPFAM" id="SSF52540">
    <property type="entry name" value="P-loop containing nucleoside triphosphate hydrolases"/>
    <property type="match status" value="1"/>
</dbReference>
<dbReference type="NCBIfam" id="TIGR00150">
    <property type="entry name" value="T6A_YjeE"/>
    <property type="match status" value="1"/>
</dbReference>
<keyword evidence="7" id="KW-0547">Nucleotide-binding</keyword>
<dbReference type="RefSeq" id="WP_200965380.1">
    <property type="nucleotide sequence ID" value="NZ_BMAQ01000003.1"/>
</dbReference>
<keyword evidence="8" id="KW-0067">ATP-binding</keyword>
<dbReference type="Pfam" id="PF02367">
    <property type="entry name" value="TsaE"/>
    <property type="match status" value="1"/>
</dbReference>
<keyword evidence="5" id="KW-0819">tRNA processing</keyword>
<reference evidence="11" key="1">
    <citation type="submission" date="2020-08" db="EMBL/GenBank/DDBJ databases">
        <authorList>
            <person name="Uke A."/>
            <person name="Chhe C."/>
            <person name="Baramee S."/>
            <person name="Kosugi A."/>
        </authorList>
    </citation>
    <scope>NUCLEOTIDE SEQUENCE</scope>
    <source>
        <strain evidence="11">DA-C8</strain>
    </source>
</reference>
<evidence type="ECO:0000256" key="6">
    <source>
        <dbReference type="ARBA" id="ARBA00022723"/>
    </source>
</evidence>
<evidence type="ECO:0000256" key="9">
    <source>
        <dbReference type="ARBA" id="ARBA00022842"/>
    </source>
</evidence>
<keyword evidence="4" id="KW-0963">Cytoplasm</keyword>
<comment type="similarity">
    <text evidence="2">Belongs to the TsaE family.</text>
</comment>
<evidence type="ECO:0000256" key="2">
    <source>
        <dbReference type="ARBA" id="ARBA00007599"/>
    </source>
</evidence>
<evidence type="ECO:0000256" key="4">
    <source>
        <dbReference type="ARBA" id="ARBA00022490"/>
    </source>
</evidence>
<evidence type="ECO:0000256" key="5">
    <source>
        <dbReference type="ARBA" id="ARBA00022694"/>
    </source>
</evidence>
<dbReference type="Gene3D" id="3.40.50.300">
    <property type="entry name" value="P-loop containing nucleotide triphosphate hydrolases"/>
    <property type="match status" value="1"/>
</dbReference>
<name>A0A916QAE6_9BACL</name>
<dbReference type="GO" id="GO:0005524">
    <property type="term" value="F:ATP binding"/>
    <property type="evidence" value="ECO:0007669"/>
    <property type="project" value="UniProtKB-KW"/>
</dbReference>
<accession>A0A916QAE6</accession>
<dbReference type="Proteomes" id="UP000654993">
    <property type="component" value="Unassembled WGS sequence"/>
</dbReference>
<evidence type="ECO:0000256" key="8">
    <source>
        <dbReference type="ARBA" id="ARBA00022840"/>
    </source>
</evidence>
<evidence type="ECO:0000313" key="11">
    <source>
        <dbReference type="EMBL" id="GFR37080.1"/>
    </source>
</evidence>
<dbReference type="AlphaFoldDB" id="A0A916QAE6"/>
<proteinExistence type="inferred from homology"/>
<keyword evidence="6" id="KW-0479">Metal-binding</keyword>
<dbReference type="GO" id="GO:0005737">
    <property type="term" value="C:cytoplasm"/>
    <property type="evidence" value="ECO:0007669"/>
    <property type="project" value="UniProtKB-SubCell"/>
</dbReference>
<evidence type="ECO:0000256" key="3">
    <source>
        <dbReference type="ARBA" id="ARBA00019010"/>
    </source>
</evidence>
<dbReference type="InterPro" id="IPR027417">
    <property type="entry name" value="P-loop_NTPase"/>
</dbReference>
<organism evidence="11 12">
    <name type="scientific">Insulibacter thermoxylanivorax</name>
    <dbReference type="NCBI Taxonomy" id="2749268"/>
    <lineage>
        <taxon>Bacteria</taxon>
        <taxon>Bacillati</taxon>
        <taxon>Bacillota</taxon>
        <taxon>Bacilli</taxon>
        <taxon>Bacillales</taxon>
        <taxon>Paenibacillaceae</taxon>
        <taxon>Insulibacter</taxon>
    </lineage>
</organism>
<evidence type="ECO:0000256" key="10">
    <source>
        <dbReference type="ARBA" id="ARBA00032441"/>
    </source>
</evidence>
<dbReference type="GO" id="GO:0046872">
    <property type="term" value="F:metal ion binding"/>
    <property type="evidence" value="ECO:0007669"/>
    <property type="project" value="UniProtKB-KW"/>
</dbReference>
<keyword evidence="9" id="KW-0460">Magnesium</keyword>
<sequence length="170" mass="18928">MRKLTIRAANEQDTERLAAHLAACCRPGTIIALDGDLGAGKTRLTQAIARELGVQGIVNSPTFTIIKEYEGRDYPLYHMDVYRISEDEAAELGLEEYFEGDGVTIVEWASLIESLLPQERFEIYIEVTGIESRNFHLAACGEAYEDWLDGLEGEGSEKAWQNRAADDAEV</sequence>
<dbReference type="PANTHER" id="PTHR33540:SF2">
    <property type="entry name" value="TRNA THREONYLCARBAMOYLADENOSINE BIOSYNTHESIS PROTEIN TSAE"/>
    <property type="match status" value="1"/>
</dbReference>
<protein>
    <recommendedName>
        <fullName evidence="3">tRNA threonylcarbamoyladenosine biosynthesis protein TsaE</fullName>
    </recommendedName>
    <alternativeName>
        <fullName evidence="10">t(6)A37 threonylcarbamoyladenosine biosynthesis protein TsaE</fullName>
    </alternativeName>
</protein>
<comment type="caution">
    <text evidence="11">The sequence shown here is derived from an EMBL/GenBank/DDBJ whole genome shotgun (WGS) entry which is preliminary data.</text>
</comment>
<evidence type="ECO:0000313" key="12">
    <source>
        <dbReference type="Proteomes" id="UP000654993"/>
    </source>
</evidence>
<dbReference type="InterPro" id="IPR003442">
    <property type="entry name" value="T6A_TsaE"/>
</dbReference>
<evidence type="ECO:0000256" key="7">
    <source>
        <dbReference type="ARBA" id="ARBA00022741"/>
    </source>
</evidence>
<dbReference type="EMBL" id="BMAQ01000003">
    <property type="protein sequence ID" value="GFR37080.1"/>
    <property type="molecule type" value="Genomic_DNA"/>
</dbReference>
<evidence type="ECO:0000256" key="1">
    <source>
        <dbReference type="ARBA" id="ARBA00004496"/>
    </source>
</evidence>
<gene>
    <name evidence="11" type="primary">tsaE</name>
    <name evidence="11" type="ORF">PRECH8_03760</name>
</gene>
<dbReference type="PANTHER" id="PTHR33540">
    <property type="entry name" value="TRNA THREONYLCARBAMOYLADENOSINE BIOSYNTHESIS PROTEIN TSAE"/>
    <property type="match status" value="1"/>
</dbReference>
<dbReference type="GO" id="GO:0002949">
    <property type="term" value="P:tRNA threonylcarbamoyladenosine modification"/>
    <property type="evidence" value="ECO:0007669"/>
    <property type="project" value="InterPro"/>
</dbReference>
<keyword evidence="12" id="KW-1185">Reference proteome</keyword>
<reference evidence="11" key="2">
    <citation type="journal article" date="2021" name="Data Brief">
        <title>Draft genome sequence data of the facultative, thermophilic, xylanolytic bacterium Paenibacillus sp. strain DA-C8.</title>
        <authorList>
            <person name="Chhe C."/>
            <person name="Uke A."/>
            <person name="Baramee S."/>
            <person name="Ungkulpasvich U."/>
            <person name="Tachaapaikoon C."/>
            <person name="Pason P."/>
            <person name="Waeonukul R."/>
            <person name="Ratanakhanokchai K."/>
            <person name="Kosugi A."/>
        </authorList>
    </citation>
    <scope>NUCLEOTIDE SEQUENCE</scope>
    <source>
        <strain evidence="11">DA-C8</strain>
    </source>
</reference>